<dbReference type="Gene3D" id="3.40.50.720">
    <property type="entry name" value="NAD(P)-binding Rossmann-like Domain"/>
    <property type="match status" value="1"/>
</dbReference>
<dbReference type="KEGG" id="gbr:Gbro_3491"/>
<evidence type="ECO:0000313" key="2">
    <source>
        <dbReference type="Proteomes" id="UP000001219"/>
    </source>
</evidence>
<evidence type="ECO:0000313" key="1">
    <source>
        <dbReference type="EMBL" id="ACY22684.1"/>
    </source>
</evidence>
<reference evidence="2" key="1">
    <citation type="submission" date="2009-10" db="EMBL/GenBank/DDBJ databases">
        <title>The complete chromosome of Gordonia bronchialis DSM 43247.</title>
        <authorList>
            <consortium name="US DOE Joint Genome Institute (JGI-PGF)"/>
            <person name="Lucas S."/>
            <person name="Copeland A."/>
            <person name="Lapidus A."/>
            <person name="Glavina del Rio T."/>
            <person name="Dalin E."/>
            <person name="Tice H."/>
            <person name="Bruce D."/>
            <person name="Goodwin L."/>
            <person name="Pitluck S."/>
            <person name="Kyrpides N."/>
            <person name="Mavromatis K."/>
            <person name="Ivanova N."/>
            <person name="Ovchinnikova G."/>
            <person name="Saunders E."/>
            <person name="Brettin T."/>
            <person name="Detter J.C."/>
            <person name="Han C."/>
            <person name="Larimer F."/>
            <person name="Land M."/>
            <person name="Hauser L."/>
            <person name="Markowitz V."/>
            <person name="Cheng J.-F."/>
            <person name="Hugenholtz P."/>
            <person name="Woyke T."/>
            <person name="Wu D."/>
            <person name="Jando M."/>
            <person name="Schneider S."/>
            <person name="Goeker M."/>
            <person name="Klenk H.-P."/>
            <person name="Eisen J.A."/>
        </authorList>
    </citation>
    <scope>NUCLEOTIDE SEQUENCE [LARGE SCALE GENOMIC DNA]</scope>
    <source>
        <strain evidence="2">ATCC 25592 / DSM 43247 / BCRC 13721 / JCM 3198 / KCTC 3076 / NBRC 16047 / NCTC 10667</strain>
    </source>
</reference>
<dbReference type="AlphaFoldDB" id="D0LE92"/>
<gene>
    <name evidence="1" type="ordered locus">Gbro_3491</name>
</gene>
<organism evidence="1 2">
    <name type="scientific">Gordonia bronchialis (strain ATCC 25592 / DSM 43247 / BCRC 13721 / JCM 3198 / KCTC 3076 / NBRC 16047 / NCTC 10667)</name>
    <name type="common">Rhodococcus bronchialis</name>
    <dbReference type="NCBI Taxonomy" id="526226"/>
    <lineage>
        <taxon>Bacteria</taxon>
        <taxon>Bacillati</taxon>
        <taxon>Actinomycetota</taxon>
        <taxon>Actinomycetes</taxon>
        <taxon>Mycobacteriales</taxon>
        <taxon>Gordoniaceae</taxon>
        <taxon>Gordonia</taxon>
    </lineage>
</organism>
<dbReference type="Proteomes" id="UP000001219">
    <property type="component" value="Chromosome"/>
</dbReference>
<dbReference type="OrthoDB" id="4426339at2"/>
<dbReference type="EMBL" id="CP001802">
    <property type="protein sequence ID" value="ACY22684.1"/>
    <property type="molecule type" value="Genomic_DNA"/>
</dbReference>
<keyword evidence="2" id="KW-1185">Reference proteome</keyword>
<proteinExistence type="predicted"/>
<dbReference type="InterPro" id="IPR022291">
    <property type="entry name" value="Bacteriocin_synth_cyclodeHase"/>
</dbReference>
<sequence>MVTRRPPYPMIQPGTPILVRPSNRVHVGTDPACSLIIDVDDPVSASGVADLLRSMQQPCRPEDLVLRARAAGLSTADLDAILHELIDAGKAVTTEPRSASPLRVRIHGQGPLADLIGALLSDTGIATRHTTRRPATGAIESWDANLVVLTDFLVHDPSVVSTLNRLRLPHLQVRVRDGIGIVGPLVLPGMSSCLRCADHHRTTMDPDWPLLAAQLVRRPGYGSSATIRATAALAHAQIEQLASALLAAGHESSSHPRPRLLDHVLEFRPGTGRLETTYWPPHPLCECRPTTEREDPSYIVDAERML</sequence>
<dbReference type="STRING" id="526226.Gbro_3491"/>
<accession>D0LE92</accession>
<reference evidence="1 2" key="2">
    <citation type="journal article" date="2010" name="Stand. Genomic Sci.">
        <title>Complete genome sequence of Gordonia bronchialis type strain (3410).</title>
        <authorList>
            <person name="Ivanova N."/>
            <person name="Sikorski J."/>
            <person name="Jando M."/>
            <person name="Lapidus A."/>
            <person name="Nolan M."/>
            <person name="Lucas S."/>
            <person name="Del Rio T.G."/>
            <person name="Tice H."/>
            <person name="Copeland A."/>
            <person name="Cheng J.F."/>
            <person name="Chen F."/>
            <person name="Bruce D."/>
            <person name="Goodwin L."/>
            <person name="Pitluck S."/>
            <person name="Mavromatis K."/>
            <person name="Ovchinnikova G."/>
            <person name="Pati A."/>
            <person name="Chen A."/>
            <person name="Palaniappan K."/>
            <person name="Land M."/>
            <person name="Hauser L."/>
            <person name="Chang Y.J."/>
            <person name="Jeffries C.D."/>
            <person name="Chain P."/>
            <person name="Saunders E."/>
            <person name="Han C."/>
            <person name="Detter J.C."/>
            <person name="Brettin T."/>
            <person name="Rohde M."/>
            <person name="Goker M."/>
            <person name="Bristow J."/>
            <person name="Eisen J.A."/>
            <person name="Markowitz V."/>
            <person name="Hugenholtz P."/>
            <person name="Klenk H.P."/>
            <person name="Kyrpides N.C."/>
        </authorList>
    </citation>
    <scope>NUCLEOTIDE SEQUENCE [LARGE SCALE GENOMIC DNA]</scope>
    <source>
        <strain evidence="2">ATCC 25592 / DSM 43247 / BCRC 13721 / JCM 3198 / KCTC 3076 / NBRC 16047 / NCTC 10667</strain>
    </source>
</reference>
<name>D0LE92_GORB4</name>
<dbReference type="RefSeq" id="WP_012835198.1">
    <property type="nucleotide sequence ID" value="NC_013441.1"/>
</dbReference>
<dbReference type="NCBIfam" id="TIGR03882">
    <property type="entry name" value="cyclo_dehyd_2"/>
    <property type="match status" value="1"/>
</dbReference>
<protein>
    <recommendedName>
        <fullName evidence="3">Bacteriocin biosynthesis cyclodehydratase domain-containing protein</fullName>
    </recommendedName>
</protein>
<dbReference type="eggNOG" id="COG0476">
    <property type="taxonomic scope" value="Bacteria"/>
</dbReference>
<evidence type="ECO:0008006" key="3">
    <source>
        <dbReference type="Google" id="ProtNLM"/>
    </source>
</evidence>
<dbReference type="HOGENOM" id="CLU_042635_2_0_11"/>